<keyword evidence="5" id="KW-1185">Reference proteome</keyword>
<dbReference type="PROSITE" id="PS00455">
    <property type="entry name" value="AMP_BINDING"/>
    <property type="match status" value="1"/>
</dbReference>
<dbReference type="CDD" id="cd05911">
    <property type="entry name" value="Firefly_Luc_like"/>
    <property type="match status" value="1"/>
</dbReference>
<feature type="transmembrane region" description="Helical" evidence="1">
    <location>
        <begin position="254"/>
        <end position="276"/>
    </location>
</feature>
<evidence type="ECO:0000259" key="3">
    <source>
        <dbReference type="Pfam" id="PF13193"/>
    </source>
</evidence>
<evidence type="ECO:0000259" key="2">
    <source>
        <dbReference type="Pfam" id="PF00501"/>
    </source>
</evidence>
<name>A0A5C3QWW4_9AGAR</name>
<dbReference type="InterPro" id="IPR025110">
    <property type="entry name" value="AMP-bd_C"/>
</dbReference>
<dbReference type="AlphaFoldDB" id="A0A5C3QWW4"/>
<organism evidence="4 5">
    <name type="scientific">Pterulicium gracile</name>
    <dbReference type="NCBI Taxonomy" id="1884261"/>
    <lineage>
        <taxon>Eukaryota</taxon>
        <taxon>Fungi</taxon>
        <taxon>Dikarya</taxon>
        <taxon>Basidiomycota</taxon>
        <taxon>Agaricomycotina</taxon>
        <taxon>Agaricomycetes</taxon>
        <taxon>Agaricomycetidae</taxon>
        <taxon>Agaricales</taxon>
        <taxon>Pleurotineae</taxon>
        <taxon>Pterulaceae</taxon>
        <taxon>Pterulicium</taxon>
    </lineage>
</organism>
<dbReference type="Proteomes" id="UP000305067">
    <property type="component" value="Unassembled WGS sequence"/>
</dbReference>
<dbReference type="Pfam" id="PF00501">
    <property type="entry name" value="AMP-binding"/>
    <property type="match status" value="1"/>
</dbReference>
<proteinExistence type="predicted"/>
<dbReference type="InterPro" id="IPR020845">
    <property type="entry name" value="AMP-binding_CS"/>
</dbReference>
<dbReference type="Pfam" id="PF13193">
    <property type="entry name" value="AMP-binding_C"/>
    <property type="match status" value="1"/>
</dbReference>
<feature type="domain" description="AMP-binding enzyme C-terminal" evidence="3">
    <location>
        <begin position="464"/>
        <end position="551"/>
    </location>
</feature>
<evidence type="ECO:0000313" key="4">
    <source>
        <dbReference type="EMBL" id="TFL06402.1"/>
    </source>
</evidence>
<dbReference type="STRING" id="1884261.A0A5C3QWW4"/>
<dbReference type="GO" id="GO:0016405">
    <property type="term" value="F:CoA-ligase activity"/>
    <property type="evidence" value="ECO:0007669"/>
    <property type="project" value="TreeGrafter"/>
</dbReference>
<dbReference type="OrthoDB" id="6509636at2759"/>
<keyword evidence="1" id="KW-0472">Membrane</keyword>
<reference evidence="4 5" key="1">
    <citation type="journal article" date="2019" name="Nat. Ecol. Evol.">
        <title>Megaphylogeny resolves global patterns of mushroom evolution.</title>
        <authorList>
            <person name="Varga T."/>
            <person name="Krizsan K."/>
            <person name="Foldi C."/>
            <person name="Dima B."/>
            <person name="Sanchez-Garcia M."/>
            <person name="Sanchez-Ramirez S."/>
            <person name="Szollosi G.J."/>
            <person name="Szarkandi J.G."/>
            <person name="Papp V."/>
            <person name="Albert L."/>
            <person name="Andreopoulos W."/>
            <person name="Angelini C."/>
            <person name="Antonin V."/>
            <person name="Barry K.W."/>
            <person name="Bougher N.L."/>
            <person name="Buchanan P."/>
            <person name="Buyck B."/>
            <person name="Bense V."/>
            <person name="Catcheside P."/>
            <person name="Chovatia M."/>
            <person name="Cooper J."/>
            <person name="Damon W."/>
            <person name="Desjardin D."/>
            <person name="Finy P."/>
            <person name="Geml J."/>
            <person name="Haridas S."/>
            <person name="Hughes K."/>
            <person name="Justo A."/>
            <person name="Karasinski D."/>
            <person name="Kautmanova I."/>
            <person name="Kiss B."/>
            <person name="Kocsube S."/>
            <person name="Kotiranta H."/>
            <person name="LaButti K.M."/>
            <person name="Lechner B.E."/>
            <person name="Liimatainen K."/>
            <person name="Lipzen A."/>
            <person name="Lukacs Z."/>
            <person name="Mihaltcheva S."/>
            <person name="Morgado L.N."/>
            <person name="Niskanen T."/>
            <person name="Noordeloos M.E."/>
            <person name="Ohm R.A."/>
            <person name="Ortiz-Santana B."/>
            <person name="Ovrebo C."/>
            <person name="Racz N."/>
            <person name="Riley R."/>
            <person name="Savchenko A."/>
            <person name="Shiryaev A."/>
            <person name="Soop K."/>
            <person name="Spirin V."/>
            <person name="Szebenyi C."/>
            <person name="Tomsovsky M."/>
            <person name="Tulloss R.E."/>
            <person name="Uehling J."/>
            <person name="Grigoriev I.V."/>
            <person name="Vagvolgyi C."/>
            <person name="Papp T."/>
            <person name="Martin F.M."/>
            <person name="Miettinen O."/>
            <person name="Hibbett D.S."/>
            <person name="Nagy L.G."/>
        </authorList>
    </citation>
    <scope>NUCLEOTIDE SEQUENCE [LARGE SCALE GENOMIC DNA]</scope>
    <source>
        <strain evidence="4 5">CBS 309.79</strain>
    </source>
</reference>
<dbReference type="Gene3D" id="3.30.300.30">
    <property type="match status" value="1"/>
</dbReference>
<dbReference type="InterPro" id="IPR045851">
    <property type="entry name" value="AMP-bd_C_sf"/>
</dbReference>
<evidence type="ECO:0000313" key="5">
    <source>
        <dbReference type="Proteomes" id="UP000305067"/>
    </source>
</evidence>
<keyword evidence="1" id="KW-1133">Transmembrane helix</keyword>
<evidence type="ECO:0000256" key="1">
    <source>
        <dbReference type="SAM" id="Phobius"/>
    </source>
</evidence>
<dbReference type="InterPro" id="IPR000873">
    <property type="entry name" value="AMP-dep_synth/lig_dom"/>
</dbReference>
<feature type="domain" description="AMP-dependent synthetase/ligase" evidence="2">
    <location>
        <begin position="45"/>
        <end position="413"/>
    </location>
</feature>
<dbReference type="EMBL" id="ML178815">
    <property type="protein sequence ID" value="TFL06402.1"/>
    <property type="molecule type" value="Genomic_DNA"/>
</dbReference>
<keyword evidence="1" id="KW-0812">Transmembrane</keyword>
<protein>
    <submittedName>
        <fullName evidence="4">Acetyl-CoA synthetase-like protein</fullName>
    </submittedName>
</protein>
<gene>
    <name evidence="4" type="ORF">BDV98DRAFT_149483</name>
</gene>
<sequence>MADFTSPYSSLLPSIPDDQTLPQFMFSYKHQTLNRPERSVSVPCTIQDHTGKKVYWEELRQRVQHLAAGLKSRFNLKDEDAVCIFSPNHVDYPVAIWAVHTLGGVVSPSNPAYTAEEFSHQIDVVKPALILTHPACLETVSSSLRSSSVPKTHIALFEPGHASIPFLEQLIEEGKSKVQELIPKSFGPEEGKSKKAFVCFSSGTTGKPKAIALSHYNVIANVLQTLVHWQCNDPKRPSTIMPVGSVIMGVLPFFHIYGLVVSVHFALFAGLTLLVVPKFNFVPFLKSIVSHKVTHLLIVPPQVVLLCKHPAAKDYDLSHLKAILCGAAPLSVELINMLGTMLPNTRIAQGYGATEATGTISAVHDSQWTNVPGSSGQLIPGMSARVVKADGSLAGAGELGELLLAGPNIAMGYTNDEKATRETFIDGWLRTGDEVFLDKYCNVHIVDRLKELIKVKGFQVAPAELEGHLLDHPDVADACVVGIPDDFSGEVPLAFVVLKDVPRQKAETFASEAEQLKRSISQHVEGAKSRYKWLAGGVRFIQEIPKSPSGKILRRLLRDSARASGDSSSARAKSSL</sequence>
<accession>A0A5C3QWW4</accession>
<dbReference type="PANTHER" id="PTHR24096:SF422">
    <property type="entry name" value="BCDNA.GH02901"/>
    <property type="match status" value="1"/>
</dbReference>
<dbReference type="SUPFAM" id="SSF56801">
    <property type="entry name" value="Acetyl-CoA synthetase-like"/>
    <property type="match status" value="1"/>
</dbReference>
<dbReference type="PANTHER" id="PTHR24096">
    <property type="entry name" value="LONG-CHAIN-FATTY-ACID--COA LIGASE"/>
    <property type="match status" value="1"/>
</dbReference>
<dbReference type="Gene3D" id="3.40.50.12780">
    <property type="entry name" value="N-terminal domain of ligase-like"/>
    <property type="match status" value="1"/>
</dbReference>
<dbReference type="InterPro" id="IPR042099">
    <property type="entry name" value="ANL_N_sf"/>
</dbReference>